<dbReference type="Pfam" id="PF21527">
    <property type="entry name" value="Stv"/>
    <property type="match status" value="1"/>
</dbReference>
<dbReference type="AlphaFoldDB" id="A0A0W0Z0W1"/>
<evidence type="ECO:0000313" key="4">
    <source>
        <dbReference type="Proteomes" id="UP000054877"/>
    </source>
</evidence>
<accession>A0A0W0Z0W1</accession>
<evidence type="ECO:0000313" key="3">
    <source>
        <dbReference type="EMBL" id="KTD62511.1"/>
    </source>
</evidence>
<evidence type="ECO:0000259" key="2">
    <source>
        <dbReference type="Pfam" id="PF21727"/>
    </source>
</evidence>
<gene>
    <name evidence="3" type="ORF">Lspi_1723</name>
</gene>
<comment type="caution">
    <text evidence="3">The sequence shown here is derived from an EMBL/GenBank/DDBJ whole genome shotgun (WGS) entry which is preliminary data.</text>
</comment>
<proteinExistence type="predicted"/>
<dbReference type="Proteomes" id="UP000054877">
    <property type="component" value="Unassembled WGS sequence"/>
</dbReference>
<feature type="domain" description="DUF6863" evidence="2">
    <location>
        <begin position="8"/>
        <end position="128"/>
    </location>
</feature>
<dbReference type="STRING" id="452.Lspi_1723"/>
<reference evidence="3 4" key="1">
    <citation type="submission" date="2015-11" db="EMBL/GenBank/DDBJ databases">
        <title>Genomic analysis of 38 Legionella species identifies large and diverse effector repertoires.</title>
        <authorList>
            <person name="Burstein D."/>
            <person name="Amaro F."/>
            <person name="Zusman T."/>
            <person name="Lifshitz Z."/>
            <person name="Cohen O."/>
            <person name="Gilbert J.A."/>
            <person name="Pupko T."/>
            <person name="Shuman H.A."/>
            <person name="Segal G."/>
        </authorList>
    </citation>
    <scope>NUCLEOTIDE SEQUENCE [LARGE SCALE GENOMIC DNA]</scope>
    <source>
        <strain evidence="3 4">Mt.St.Helens-9</strain>
    </source>
</reference>
<protein>
    <submittedName>
        <fullName evidence="3">Uncharacterized protein</fullName>
    </submittedName>
</protein>
<dbReference type="InterPro" id="IPR049002">
    <property type="entry name" value="Stv"/>
</dbReference>
<feature type="domain" description="Putative adhesin Stv" evidence="1">
    <location>
        <begin position="135"/>
        <end position="271"/>
    </location>
</feature>
<name>A0A0W0Z0W1_LEGSP</name>
<sequence>MFTWDIILEINDIVFKLLEILDEYPVSPENYHYRSSAEINMKTLLRLEQDRNRYYYTARAERLLLQKPFHRLYKYYLNWQSEQAYRIINTTLASCSEDLTIVREALLKLKKDVENTPYIRSLIKRIDKGESGKDLVFSGHGAWYEADGKMELPDSDTEIVVYSGLGAGLSDTLAVDIENNQLDPADVTVIHKKDPDKTMPLVKNYPMFFKKPDKVPNFCLIKGSKKPHPRVFERETNKVVFDCSSTDKNYFLLSDVVEMFPGKTFHWAACTGYNGEMDPPFFSEYFWESKSHLESVANKKRKLENTGVECSENNATPHTDCKIT</sequence>
<keyword evidence="4" id="KW-1185">Reference proteome</keyword>
<dbReference type="Pfam" id="PF21727">
    <property type="entry name" value="DUF6863"/>
    <property type="match status" value="1"/>
</dbReference>
<dbReference type="PATRIC" id="fig|452.5.peg.1899"/>
<dbReference type="EMBL" id="LNYX01000029">
    <property type="protein sequence ID" value="KTD62511.1"/>
    <property type="molecule type" value="Genomic_DNA"/>
</dbReference>
<dbReference type="InterPro" id="IPR049196">
    <property type="entry name" value="DUF6863"/>
</dbReference>
<evidence type="ECO:0000259" key="1">
    <source>
        <dbReference type="Pfam" id="PF21527"/>
    </source>
</evidence>
<organism evidence="3 4">
    <name type="scientific">Legionella spiritensis</name>
    <dbReference type="NCBI Taxonomy" id="452"/>
    <lineage>
        <taxon>Bacteria</taxon>
        <taxon>Pseudomonadati</taxon>
        <taxon>Pseudomonadota</taxon>
        <taxon>Gammaproteobacteria</taxon>
        <taxon>Legionellales</taxon>
        <taxon>Legionellaceae</taxon>
        <taxon>Legionella</taxon>
    </lineage>
</organism>